<sequence length="410" mass="45506">MNRRQAMLLSLIALVGLSAYWVRLSTQNFYLVRQSPSRPTVELWASTSAFYTLAEQFQREHADVSVKVRLFANPDVLLHELSAADSAGTPPDLAEIGADFGIASFVERGHIAELTDRLPERLRDDFLPGIASRFQMESQYWAMPVGFSLPVLYYNQSLLSSNRFALGGELTWEELWTKSRQLMDKVHQTSGSIWGFHTDARTPAYLLAMHPGLLDRAGEAHTGGPEGPLKPQDAPLWMSAVRTHALIPPLTHQRAAGQFVQGQGAVLLSFSDKYMSYMKLIAERFELGVRELPYTEDGRQPAYSPGGTGLMLFKSDPEQENRALSFLRYAAEPASSVALSLESGYAPARRSVLAGTELQQASAFRAVLPLLLRGGEQGHVRPASPYDQALWQRLLELQEGMEIGQLMESP</sequence>
<protein>
    <submittedName>
        <fullName evidence="4">Extracellular solute-binding protein</fullName>
    </submittedName>
</protein>
<dbReference type="Proteomes" id="UP001469365">
    <property type="component" value="Unassembled WGS sequence"/>
</dbReference>
<dbReference type="RefSeq" id="WP_341413588.1">
    <property type="nucleotide sequence ID" value="NZ_JBBPCC010000001.1"/>
</dbReference>
<organism evidence="4 5">
    <name type="scientific">Paenibacillus filicis</name>
    <dbReference type="NCBI Taxonomy" id="669464"/>
    <lineage>
        <taxon>Bacteria</taxon>
        <taxon>Bacillati</taxon>
        <taxon>Bacillota</taxon>
        <taxon>Bacilli</taxon>
        <taxon>Bacillales</taxon>
        <taxon>Paenibacillaceae</taxon>
        <taxon>Paenibacillus</taxon>
    </lineage>
</organism>
<dbReference type="InterPro" id="IPR006059">
    <property type="entry name" value="SBP"/>
</dbReference>
<dbReference type="Pfam" id="PF13416">
    <property type="entry name" value="SBP_bac_8"/>
    <property type="match status" value="1"/>
</dbReference>
<evidence type="ECO:0000256" key="1">
    <source>
        <dbReference type="ARBA" id="ARBA00008520"/>
    </source>
</evidence>
<comment type="similarity">
    <text evidence="1">Belongs to the bacterial solute-binding protein 1 family.</text>
</comment>
<dbReference type="PANTHER" id="PTHR30061:SF50">
    <property type="entry name" value="MALTOSE_MALTODEXTRIN-BINDING PERIPLASMIC PROTEIN"/>
    <property type="match status" value="1"/>
</dbReference>
<gene>
    <name evidence="4" type="ORF">WMW72_01255</name>
</gene>
<evidence type="ECO:0000256" key="3">
    <source>
        <dbReference type="ARBA" id="ARBA00022729"/>
    </source>
</evidence>
<name>A0ABU9DCG0_9BACL</name>
<evidence type="ECO:0000256" key="2">
    <source>
        <dbReference type="ARBA" id="ARBA00022448"/>
    </source>
</evidence>
<keyword evidence="2" id="KW-0813">Transport</keyword>
<keyword evidence="3" id="KW-0732">Signal</keyword>
<dbReference type="Gene3D" id="3.40.190.10">
    <property type="entry name" value="Periplasmic binding protein-like II"/>
    <property type="match status" value="1"/>
</dbReference>
<keyword evidence="5" id="KW-1185">Reference proteome</keyword>
<proteinExistence type="inferred from homology"/>
<dbReference type="PANTHER" id="PTHR30061">
    <property type="entry name" value="MALTOSE-BINDING PERIPLASMIC PROTEIN"/>
    <property type="match status" value="1"/>
</dbReference>
<accession>A0ABU9DCG0</accession>
<comment type="caution">
    <text evidence="4">The sequence shown here is derived from an EMBL/GenBank/DDBJ whole genome shotgun (WGS) entry which is preliminary data.</text>
</comment>
<evidence type="ECO:0000313" key="5">
    <source>
        <dbReference type="Proteomes" id="UP001469365"/>
    </source>
</evidence>
<reference evidence="4 5" key="1">
    <citation type="submission" date="2024-04" db="EMBL/GenBank/DDBJ databases">
        <title>draft genome sequnece of Paenibacillus filicis.</title>
        <authorList>
            <person name="Kim D.-U."/>
        </authorList>
    </citation>
    <scope>NUCLEOTIDE SEQUENCE [LARGE SCALE GENOMIC DNA]</scope>
    <source>
        <strain evidence="4 5">KACC14197</strain>
    </source>
</reference>
<dbReference type="EMBL" id="JBBPCC010000001">
    <property type="protein sequence ID" value="MEK8126534.1"/>
    <property type="molecule type" value="Genomic_DNA"/>
</dbReference>
<evidence type="ECO:0000313" key="4">
    <source>
        <dbReference type="EMBL" id="MEK8126534.1"/>
    </source>
</evidence>
<dbReference type="SUPFAM" id="SSF53850">
    <property type="entry name" value="Periplasmic binding protein-like II"/>
    <property type="match status" value="1"/>
</dbReference>